<reference evidence="1" key="1">
    <citation type="submission" date="2021-01" db="EMBL/GenBank/DDBJ databases">
        <title>Whole genome shotgun sequence of Sphaerimonospora thailandensis NBRC 107569.</title>
        <authorList>
            <person name="Komaki H."/>
            <person name="Tamura T."/>
        </authorList>
    </citation>
    <scope>NUCLEOTIDE SEQUENCE</scope>
    <source>
        <strain evidence="1">NBRC 107569</strain>
    </source>
</reference>
<dbReference type="AlphaFoldDB" id="A0A8J3R9B1"/>
<protein>
    <submittedName>
        <fullName evidence="1">Uncharacterized protein</fullName>
    </submittedName>
</protein>
<proteinExistence type="predicted"/>
<sequence>MLSVIHHGDTPQGPDIVSALLTALHNLDHDQAGMYADMVRAALPREVWDQLEKQLKTETYEYLSDWARDNIAKGKAEGQAEGKAEAILAVLSARGIQVPDSFPDKIRKCHDLDRLDAWIRAAATAESAEALLTDDL</sequence>
<dbReference type="EMBL" id="BOOG01000017">
    <property type="protein sequence ID" value="GIH69759.1"/>
    <property type="molecule type" value="Genomic_DNA"/>
</dbReference>
<comment type="caution">
    <text evidence="1">The sequence shown here is derived from an EMBL/GenBank/DDBJ whole genome shotgun (WGS) entry which is preliminary data.</text>
</comment>
<organism evidence="1 2">
    <name type="scientific">Sphaerimonospora thailandensis</name>
    <dbReference type="NCBI Taxonomy" id="795644"/>
    <lineage>
        <taxon>Bacteria</taxon>
        <taxon>Bacillati</taxon>
        <taxon>Actinomycetota</taxon>
        <taxon>Actinomycetes</taxon>
        <taxon>Streptosporangiales</taxon>
        <taxon>Streptosporangiaceae</taxon>
        <taxon>Sphaerimonospora</taxon>
    </lineage>
</organism>
<gene>
    <name evidence="1" type="ORF">Mth01_20120</name>
</gene>
<evidence type="ECO:0000313" key="2">
    <source>
        <dbReference type="Proteomes" id="UP000610966"/>
    </source>
</evidence>
<dbReference type="RefSeq" id="WP_204014919.1">
    <property type="nucleotide sequence ID" value="NZ_BOOG01000017.1"/>
</dbReference>
<keyword evidence="2" id="KW-1185">Reference proteome</keyword>
<name>A0A8J3R9B1_9ACTN</name>
<dbReference type="Proteomes" id="UP000610966">
    <property type="component" value="Unassembled WGS sequence"/>
</dbReference>
<accession>A0A8J3R9B1</accession>
<evidence type="ECO:0000313" key="1">
    <source>
        <dbReference type="EMBL" id="GIH69759.1"/>
    </source>
</evidence>